<dbReference type="GO" id="GO:0016787">
    <property type="term" value="F:hydrolase activity"/>
    <property type="evidence" value="ECO:0007669"/>
    <property type="project" value="UniProtKB-KW"/>
</dbReference>
<accession>A0A2A5J4P7</accession>
<dbReference type="PROSITE" id="PS51194">
    <property type="entry name" value="HELICASE_CTER"/>
    <property type="match status" value="1"/>
</dbReference>
<evidence type="ECO:0000256" key="7">
    <source>
        <dbReference type="ARBA" id="ARBA00023204"/>
    </source>
</evidence>
<keyword evidence="6" id="KW-0238">DNA-binding</keyword>
<evidence type="ECO:0000313" key="12">
    <source>
        <dbReference type="EMBL" id="PCK24169.1"/>
    </source>
</evidence>
<dbReference type="PANTHER" id="PTHR47964:SF1">
    <property type="entry name" value="ATP-DEPENDENT DNA HELICASE HOMOLOG RECG, CHLOROPLASTIC"/>
    <property type="match status" value="1"/>
</dbReference>
<feature type="region of interest" description="Disordered" evidence="9">
    <location>
        <begin position="90"/>
        <end position="138"/>
    </location>
</feature>
<evidence type="ECO:0000313" key="13">
    <source>
        <dbReference type="Proteomes" id="UP000230886"/>
    </source>
</evidence>
<evidence type="ECO:0000256" key="8">
    <source>
        <dbReference type="ARBA" id="ARBA00049819"/>
    </source>
</evidence>
<gene>
    <name evidence="12" type="ORF">CHR55_27395</name>
</gene>
<dbReference type="Pfam" id="PF00271">
    <property type="entry name" value="Helicase_C"/>
    <property type="match status" value="1"/>
</dbReference>
<organism evidence="12 13">
    <name type="scientific">Rhodococcus qingshengii</name>
    <dbReference type="NCBI Taxonomy" id="334542"/>
    <lineage>
        <taxon>Bacteria</taxon>
        <taxon>Bacillati</taxon>
        <taxon>Actinomycetota</taxon>
        <taxon>Actinomycetes</taxon>
        <taxon>Mycobacteriales</taxon>
        <taxon>Nocardiaceae</taxon>
        <taxon>Rhodococcus</taxon>
        <taxon>Rhodococcus erythropolis group</taxon>
    </lineage>
</organism>
<protein>
    <recommendedName>
        <fullName evidence="8">Probable DNA 3'-5' helicase RecG</fullName>
    </recommendedName>
</protein>
<dbReference type="PANTHER" id="PTHR47964">
    <property type="entry name" value="ATP-DEPENDENT DNA HELICASE HOMOLOG RECG, CHLOROPLASTIC"/>
    <property type="match status" value="1"/>
</dbReference>
<evidence type="ECO:0000256" key="1">
    <source>
        <dbReference type="ARBA" id="ARBA00022741"/>
    </source>
</evidence>
<evidence type="ECO:0000259" key="10">
    <source>
        <dbReference type="PROSITE" id="PS51192"/>
    </source>
</evidence>
<reference evidence="12 13" key="1">
    <citation type="submission" date="2017-07" db="EMBL/GenBank/DDBJ databases">
        <title>Draft sequence of Rhodococcus enclensis 23b-28.</title>
        <authorList>
            <person name="Besaury L."/>
            <person name="Sancelme M."/>
            <person name="Amato P."/>
            <person name="Lallement A."/>
            <person name="Delort A.-M."/>
        </authorList>
    </citation>
    <scope>NUCLEOTIDE SEQUENCE [LARGE SCALE GENOMIC DNA]</scope>
    <source>
        <strain evidence="12 13">23b-28</strain>
    </source>
</reference>
<dbReference type="PROSITE" id="PS51192">
    <property type="entry name" value="HELICASE_ATP_BIND_1"/>
    <property type="match status" value="1"/>
</dbReference>
<dbReference type="Pfam" id="PF00270">
    <property type="entry name" value="DEAD"/>
    <property type="match status" value="1"/>
</dbReference>
<dbReference type="Gene3D" id="3.40.50.300">
    <property type="entry name" value="P-loop containing nucleotide triphosphate hydrolases"/>
    <property type="match status" value="2"/>
</dbReference>
<dbReference type="GO" id="GO:0005524">
    <property type="term" value="F:ATP binding"/>
    <property type="evidence" value="ECO:0007669"/>
    <property type="project" value="UniProtKB-KW"/>
</dbReference>
<dbReference type="InterPro" id="IPR012340">
    <property type="entry name" value="NA-bd_OB-fold"/>
</dbReference>
<evidence type="ECO:0000256" key="9">
    <source>
        <dbReference type="SAM" id="MobiDB-lite"/>
    </source>
</evidence>
<dbReference type="SUPFAM" id="SSF50249">
    <property type="entry name" value="Nucleic acid-binding proteins"/>
    <property type="match status" value="1"/>
</dbReference>
<dbReference type="InterPro" id="IPR045562">
    <property type="entry name" value="RecG_dom3_C"/>
</dbReference>
<dbReference type="InterPro" id="IPR047112">
    <property type="entry name" value="RecG/Mfd"/>
</dbReference>
<proteinExistence type="predicted"/>
<evidence type="ECO:0000256" key="5">
    <source>
        <dbReference type="ARBA" id="ARBA00022840"/>
    </source>
</evidence>
<name>A0A2A5J4P7_RHOSG</name>
<evidence type="ECO:0000256" key="2">
    <source>
        <dbReference type="ARBA" id="ARBA00022763"/>
    </source>
</evidence>
<evidence type="ECO:0000256" key="4">
    <source>
        <dbReference type="ARBA" id="ARBA00022806"/>
    </source>
</evidence>
<sequence>MIRDHDRSRERVDVQLSLAQRARLRDAADRLASVGVCTPAMDSARKRNVRDESSWPPRLSLQLLVDVRAHADALPALGVIVESLPDLPAGAPGAGESAPGGGVRHSGRDEESAEQSVQDSDWPWGSGTRVAAPSSREPKAQQAVVSSLVASTVSWGSGTRVAAAPTVAESFAAVGVELAIPHIEDNRSAAAVLAEKGSGEPLLFDGLLDSLRGVPVDDLDGVGETTNEKMVAGGVSSVFDLLMRVPLRYVDRTQLAPLETLVAGTKQVTFVARVLGMKTDWEKRYVRFTLGDHRTNISAMFFHAMWMGQRFHRGDLLIVQGDLGEFNGALSMTSPLLELMSDSTAPLLAIYPQSQKHSVDTWMLRRAAVDALRRIPALDDPIPAPLLVRRKLPTRLAALRSVHVPESKADADLGRNRLAYDELLRLQLALGVLRNAQAAEPGVTHTPTGKLVDPWLAGLPYTPTGAQSRAIGQIRKDMVAARPMNRLLQGDVGAGKTLVLAATALMAIEGGYQAVLMAPTEILARQHFEEMAEVLRPLGVTVDLLVSRGLPRPRKNVLADLAGGHVNLLVGTHSVLSDPVVFANLGVALIDEQHRFGVDQRAVLATKGPGGSTPDILQATATPIPRTAAITTYGDVELSILDEKPPGRTPTVTTWLESATTDDPNSPVWKSIRSEISQGRQAFVVCPLVKVSGQDSETKMAAAAEDTCVALEAGALAGLRIGLATGKQKPDVRREMMRAFKEHELDVLVATTVIEVGVSVPNATVIAILDATKFGLAQLHQLRGRVGRGRWPGHCWLVGQTNSEDGVARMDAMCETDDGFVLADRDLQIRGPGSLTGSAQAGRDAGLLVADLIDDARIHLAARADAHDILARDPHLHRSQLMKREVEAALGDDAHYLTKS</sequence>
<dbReference type="SMART" id="SM00487">
    <property type="entry name" value="DEXDc"/>
    <property type="match status" value="1"/>
</dbReference>
<dbReference type="EMBL" id="NOVD01000036">
    <property type="protein sequence ID" value="PCK24169.1"/>
    <property type="molecule type" value="Genomic_DNA"/>
</dbReference>
<keyword evidence="7" id="KW-0234">DNA repair</keyword>
<keyword evidence="2" id="KW-0227">DNA damage</keyword>
<dbReference type="Pfam" id="PF19833">
    <property type="entry name" value="RecG_dom3_C"/>
    <property type="match status" value="1"/>
</dbReference>
<dbReference type="GO" id="GO:0003677">
    <property type="term" value="F:DNA binding"/>
    <property type="evidence" value="ECO:0007669"/>
    <property type="project" value="UniProtKB-KW"/>
</dbReference>
<dbReference type="Pfam" id="PF17191">
    <property type="entry name" value="RecG_wedge"/>
    <property type="match status" value="1"/>
</dbReference>
<dbReference type="Gene3D" id="2.40.50.140">
    <property type="entry name" value="Nucleic acid-binding proteins"/>
    <property type="match status" value="1"/>
</dbReference>
<comment type="caution">
    <text evidence="12">The sequence shown here is derived from an EMBL/GenBank/DDBJ whole genome shotgun (WGS) entry which is preliminary data.</text>
</comment>
<feature type="domain" description="Helicase C-terminal" evidence="11">
    <location>
        <begin position="678"/>
        <end position="833"/>
    </location>
</feature>
<dbReference type="SMART" id="SM00490">
    <property type="entry name" value="HELICc"/>
    <property type="match status" value="1"/>
</dbReference>
<evidence type="ECO:0000256" key="3">
    <source>
        <dbReference type="ARBA" id="ARBA00022801"/>
    </source>
</evidence>
<feature type="domain" description="Helicase ATP-binding" evidence="10">
    <location>
        <begin position="477"/>
        <end position="641"/>
    </location>
</feature>
<keyword evidence="5" id="KW-0067">ATP-binding</keyword>
<dbReference type="InterPro" id="IPR033454">
    <property type="entry name" value="RecG_wedge"/>
</dbReference>
<dbReference type="GO" id="GO:0003678">
    <property type="term" value="F:DNA helicase activity"/>
    <property type="evidence" value="ECO:0007669"/>
    <property type="project" value="TreeGrafter"/>
</dbReference>
<dbReference type="InterPro" id="IPR014001">
    <property type="entry name" value="Helicase_ATP-bd"/>
</dbReference>
<dbReference type="InterPro" id="IPR027417">
    <property type="entry name" value="P-loop_NTPase"/>
</dbReference>
<dbReference type="SUPFAM" id="SSF52540">
    <property type="entry name" value="P-loop containing nucleoside triphosphate hydrolases"/>
    <property type="match status" value="2"/>
</dbReference>
<dbReference type="GO" id="GO:0006281">
    <property type="term" value="P:DNA repair"/>
    <property type="evidence" value="ECO:0007669"/>
    <property type="project" value="UniProtKB-KW"/>
</dbReference>
<keyword evidence="3" id="KW-0378">Hydrolase</keyword>
<evidence type="ECO:0000259" key="11">
    <source>
        <dbReference type="PROSITE" id="PS51194"/>
    </source>
</evidence>
<keyword evidence="1" id="KW-0547">Nucleotide-binding</keyword>
<dbReference type="AlphaFoldDB" id="A0A2A5J4P7"/>
<dbReference type="InterPro" id="IPR001650">
    <property type="entry name" value="Helicase_C-like"/>
</dbReference>
<dbReference type="InterPro" id="IPR011545">
    <property type="entry name" value="DEAD/DEAH_box_helicase_dom"/>
</dbReference>
<keyword evidence="4" id="KW-0347">Helicase</keyword>
<evidence type="ECO:0000256" key="6">
    <source>
        <dbReference type="ARBA" id="ARBA00023125"/>
    </source>
</evidence>
<dbReference type="Proteomes" id="UP000230886">
    <property type="component" value="Unassembled WGS sequence"/>
</dbReference>